<protein>
    <submittedName>
        <fullName evidence="3">Uncharacterized protein</fullName>
    </submittedName>
</protein>
<feature type="transmembrane region" description="Helical" evidence="1">
    <location>
        <begin position="84"/>
        <end position="108"/>
    </location>
</feature>
<reference evidence="2" key="1">
    <citation type="submission" date="2022-06" db="EMBL/GenBank/DDBJ databases">
        <authorList>
            <person name="Berger JAMES D."/>
            <person name="Berger JAMES D."/>
        </authorList>
    </citation>
    <scope>NUCLEOTIDE SEQUENCE [LARGE SCALE GENOMIC DNA]</scope>
</reference>
<accession>A0AA85G839</accession>
<evidence type="ECO:0000313" key="3">
    <source>
        <dbReference type="WBParaSite" id="SRDH1_82360.1"/>
    </source>
</evidence>
<evidence type="ECO:0000313" key="2">
    <source>
        <dbReference type="Proteomes" id="UP000050792"/>
    </source>
</evidence>
<proteinExistence type="predicted"/>
<dbReference type="Proteomes" id="UP000050792">
    <property type="component" value="Unassembled WGS sequence"/>
</dbReference>
<name>A0AA85G839_9TREM</name>
<reference evidence="3" key="2">
    <citation type="submission" date="2023-11" db="UniProtKB">
        <authorList>
            <consortium name="WormBaseParasite"/>
        </authorList>
    </citation>
    <scope>IDENTIFICATION</scope>
</reference>
<sequence length="119" mass="14093">MTLRENGYPEKFINKNITSKSDHKECLIVNKKPLYIRLQFRGDTPSEMLRLKLRRSIERTFNACELQLMFSTRPMITPTLKDKLLRLATSFCIFYFIGTVWSVCLVYKPSMFVNNDSYH</sequence>
<keyword evidence="2" id="KW-1185">Reference proteome</keyword>
<dbReference type="WBParaSite" id="SRDH1_82360.1">
    <property type="protein sequence ID" value="SRDH1_82360.1"/>
    <property type="gene ID" value="SRDH1_82360"/>
</dbReference>
<keyword evidence="1" id="KW-1133">Transmembrane helix</keyword>
<dbReference type="AlphaFoldDB" id="A0AA85G839"/>
<keyword evidence="1" id="KW-0472">Membrane</keyword>
<keyword evidence="1" id="KW-0812">Transmembrane</keyword>
<evidence type="ECO:0000256" key="1">
    <source>
        <dbReference type="SAM" id="Phobius"/>
    </source>
</evidence>
<organism evidence="2 3">
    <name type="scientific">Schistosoma rodhaini</name>
    <dbReference type="NCBI Taxonomy" id="6188"/>
    <lineage>
        <taxon>Eukaryota</taxon>
        <taxon>Metazoa</taxon>
        <taxon>Spiralia</taxon>
        <taxon>Lophotrochozoa</taxon>
        <taxon>Platyhelminthes</taxon>
        <taxon>Trematoda</taxon>
        <taxon>Digenea</taxon>
        <taxon>Strigeidida</taxon>
        <taxon>Schistosomatoidea</taxon>
        <taxon>Schistosomatidae</taxon>
        <taxon>Schistosoma</taxon>
    </lineage>
</organism>